<dbReference type="KEGG" id="rpc:RPC_2912"/>
<dbReference type="EMBL" id="CP000301">
    <property type="protein sequence ID" value="ABD88460.1"/>
    <property type="molecule type" value="Genomic_DNA"/>
</dbReference>
<dbReference type="Pfam" id="PF10722">
    <property type="entry name" value="YbjN"/>
    <property type="match status" value="1"/>
</dbReference>
<reference evidence="2" key="1">
    <citation type="submission" date="2006-03" db="EMBL/GenBank/DDBJ databases">
        <title>Complete sequence of Rhodopseudomonas palustris BisB18.</title>
        <authorList>
            <consortium name="US DOE Joint Genome Institute"/>
            <person name="Copeland A."/>
            <person name="Lucas S."/>
            <person name="Lapidus A."/>
            <person name="Barry K."/>
            <person name="Detter J.C."/>
            <person name="Glavina del Rio T."/>
            <person name="Hammon N."/>
            <person name="Israni S."/>
            <person name="Dalin E."/>
            <person name="Tice H."/>
            <person name="Pitluck S."/>
            <person name="Chain P."/>
            <person name="Malfatti S."/>
            <person name="Shin M."/>
            <person name="Vergez L."/>
            <person name="Schmutz J."/>
            <person name="Larimer F."/>
            <person name="Land M."/>
            <person name="Hauser L."/>
            <person name="Pelletier D.A."/>
            <person name="Kyrpides N."/>
            <person name="Anderson I."/>
            <person name="Oda Y."/>
            <person name="Harwood C.S."/>
            <person name="Richardson P."/>
        </authorList>
    </citation>
    <scope>NUCLEOTIDE SEQUENCE [LARGE SCALE GENOMIC DNA]</scope>
    <source>
        <strain evidence="2">BisB18</strain>
    </source>
</reference>
<evidence type="ECO:0000256" key="1">
    <source>
        <dbReference type="SAM" id="MobiDB-lite"/>
    </source>
</evidence>
<dbReference type="AlphaFoldDB" id="Q213H6"/>
<feature type="region of interest" description="Disordered" evidence="1">
    <location>
        <begin position="147"/>
        <end position="178"/>
    </location>
</feature>
<dbReference type="HOGENOM" id="CLU_128206_0_0_5"/>
<dbReference type="OrthoDB" id="8719709at2"/>
<dbReference type="eggNOG" id="ENOG5032R2B">
    <property type="taxonomic scope" value="Bacteria"/>
</dbReference>
<dbReference type="RefSeq" id="WP_011473355.1">
    <property type="nucleotide sequence ID" value="NC_007925.1"/>
</dbReference>
<sequence length="178" mass="19181">MPDTNIDKLSLDSLREVLQQAGYRVETVTDPIANVAYLRSATNGLAFDIRAGNRLADGSAEFVDIAFTAILQVQGDLPLDLVNRWNASRRFARLQLSQPFLVLSLDVCVAGGVAPNHLRAQIEIWDHLVQQLITYLREELPKLAPVNTPSPGAALNHQPKVASPGDDAGESASSVSAA</sequence>
<evidence type="ECO:0008006" key="3">
    <source>
        <dbReference type="Google" id="ProtNLM"/>
    </source>
</evidence>
<evidence type="ECO:0000313" key="2">
    <source>
        <dbReference type="EMBL" id="ABD88460.1"/>
    </source>
</evidence>
<name>Q213H6_RHOPB</name>
<gene>
    <name evidence="2" type="ordered locus">RPC_2912</name>
</gene>
<dbReference type="InterPro" id="IPR019660">
    <property type="entry name" value="Put_sensory_transdc_reg_YbjN"/>
</dbReference>
<dbReference type="STRING" id="316056.RPC_2912"/>
<dbReference type="CDD" id="cd17511">
    <property type="entry name" value="YbjN_AmyR-like"/>
    <property type="match status" value="1"/>
</dbReference>
<organism evidence="2">
    <name type="scientific">Rhodopseudomonas palustris (strain BisB18)</name>
    <dbReference type="NCBI Taxonomy" id="316056"/>
    <lineage>
        <taxon>Bacteria</taxon>
        <taxon>Pseudomonadati</taxon>
        <taxon>Pseudomonadota</taxon>
        <taxon>Alphaproteobacteria</taxon>
        <taxon>Hyphomicrobiales</taxon>
        <taxon>Nitrobacteraceae</taxon>
        <taxon>Rhodopseudomonas</taxon>
    </lineage>
</organism>
<proteinExistence type="predicted"/>
<protein>
    <recommendedName>
        <fullName evidence="3">YbjN domain-containing protein</fullName>
    </recommendedName>
</protein>
<accession>Q213H6</accession>